<evidence type="ECO:0000256" key="7">
    <source>
        <dbReference type="RuleBase" id="RU363032"/>
    </source>
</evidence>
<evidence type="ECO:0000256" key="8">
    <source>
        <dbReference type="SAM" id="MobiDB-lite"/>
    </source>
</evidence>
<evidence type="ECO:0000256" key="3">
    <source>
        <dbReference type="ARBA" id="ARBA00022475"/>
    </source>
</evidence>
<proteinExistence type="inferred from homology"/>
<feature type="transmembrane region" description="Helical" evidence="7">
    <location>
        <begin position="131"/>
        <end position="152"/>
    </location>
</feature>
<keyword evidence="4 7" id="KW-0812">Transmembrane</keyword>
<reference evidence="10" key="2">
    <citation type="submission" date="2020-09" db="EMBL/GenBank/DDBJ databases">
        <authorList>
            <person name="Sun Q."/>
            <person name="Zhou Y."/>
        </authorList>
    </citation>
    <scope>NUCLEOTIDE SEQUENCE</scope>
    <source>
        <strain evidence="10">CGMCC 4.7308</strain>
    </source>
</reference>
<dbReference type="InterPro" id="IPR000515">
    <property type="entry name" value="MetI-like"/>
</dbReference>
<keyword evidence="5 7" id="KW-1133">Transmembrane helix</keyword>
<protein>
    <submittedName>
        <fullName evidence="10">Sugar ABC transporter permease</fullName>
    </submittedName>
</protein>
<dbReference type="RefSeq" id="WP_188941023.1">
    <property type="nucleotide sequence ID" value="NZ_BMNA01000003.1"/>
</dbReference>
<organism evidence="10 11">
    <name type="scientific">Nakamurella endophytica</name>
    <dbReference type="NCBI Taxonomy" id="1748367"/>
    <lineage>
        <taxon>Bacteria</taxon>
        <taxon>Bacillati</taxon>
        <taxon>Actinomycetota</taxon>
        <taxon>Actinomycetes</taxon>
        <taxon>Nakamurellales</taxon>
        <taxon>Nakamurellaceae</taxon>
        <taxon>Nakamurella</taxon>
    </lineage>
</organism>
<sequence length="325" mass="36319">MATVSAAGPALGDDPRRTRARAARRRKYDPRETRAAFAFLTPWIIGFLVFTLGPMIWSLYLSLTRYNLVDSPQFVGLKNYKRMLGEDPRVATALFNTFVYAVLYVPLAIVVALGLAMLLDRVTRGAGFFRTAYYLPVMTPGVAVAVMFSLLLNGNYGLVNRALSVIGIQGPQWLTDPAWIKPSIVLMSLWSLGGAIVIFLAALKNVPRELYEAASIDGASSWRRFRSITLPMISSAVFFQVIVLTIYALQMFDKVFVLFGNPGSQTYAGNSSLFYTLYLFQQAFQKLNMGYASALAWLLFVIVMVITVIQVKVGNRFVYYESERK</sequence>
<feature type="transmembrane region" description="Helical" evidence="7">
    <location>
        <begin position="35"/>
        <end position="60"/>
    </location>
</feature>
<comment type="caution">
    <text evidence="10">The sequence shown here is derived from an EMBL/GenBank/DDBJ whole genome shotgun (WGS) entry which is preliminary data.</text>
</comment>
<keyword evidence="6 7" id="KW-0472">Membrane</keyword>
<comment type="subcellular location">
    <subcellularLocation>
        <location evidence="1 7">Cell membrane</location>
        <topology evidence="1 7">Multi-pass membrane protein</topology>
    </subcellularLocation>
</comment>
<dbReference type="GO" id="GO:0055085">
    <property type="term" value="P:transmembrane transport"/>
    <property type="evidence" value="ECO:0007669"/>
    <property type="project" value="InterPro"/>
</dbReference>
<keyword evidence="11" id="KW-1185">Reference proteome</keyword>
<feature type="domain" description="ABC transmembrane type-1" evidence="9">
    <location>
        <begin position="94"/>
        <end position="310"/>
    </location>
</feature>
<feature type="transmembrane region" description="Helical" evidence="7">
    <location>
        <begin position="98"/>
        <end position="119"/>
    </location>
</feature>
<evidence type="ECO:0000256" key="5">
    <source>
        <dbReference type="ARBA" id="ARBA00022989"/>
    </source>
</evidence>
<evidence type="ECO:0000256" key="2">
    <source>
        <dbReference type="ARBA" id="ARBA00022448"/>
    </source>
</evidence>
<feature type="region of interest" description="Disordered" evidence="8">
    <location>
        <begin position="1"/>
        <end position="27"/>
    </location>
</feature>
<evidence type="ECO:0000256" key="1">
    <source>
        <dbReference type="ARBA" id="ARBA00004651"/>
    </source>
</evidence>
<dbReference type="InterPro" id="IPR051393">
    <property type="entry name" value="ABC_transporter_permease"/>
</dbReference>
<keyword evidence="2 7" id="KW-0813">Transport</keyword>
<comment type="similarity">
    <text evidence="7">Belongs to the binding-protein-dependent transport system permease family.</text>
</comment>
<gene>
    <name evidence="10" type="ORF">GCM10011594_16070</name>
</gene>
<dbReference type="SUPFAM" id="SSF161098">
    <property type="entry name" value="MetI-like"/>
    <property type="match status" value="1"/>
</dbReference>
<dbReference type="PANTHER" id="PTHR30193">
    <property type="entry name" value="ABC TRANSPORTER PERMEASE PROTEIN"/>
    <property type="match status" value="1"/>
</dbReference>
<feature type="transmembrane region" description="Helical" evidence="7">
    <location>
        <begin position="228"/>
        <end position="249"/>
    </location>
</feature>
<feature type="compositionally biased region" description="Basic residues" evidence="8">
    <location>
        <begin position="18"/>
        <end position="27"/>
    </location>
</feature>
<dbReference type="EMBL" id="BMNA01000003">
    <property type="protein sequence ID" value="GGL97159.1"/>
    <property type="molecule type" value="Genomic_DNA"/>
</dbReference>
<keyword evidence="3" id="KW-1003">Cell membrane</keyword>
<dbReference type="CDD" id="cd06261">
    <property type="entry name" value="TM_PBP2"/>
    <property type="match status" value="1"/>
</dbReference>
<dbReference type="GO" id="GO:0005886">
    <property type="term" value="C:plasma membrane"/>
    <property type="evidence" value="ECO:0007669"/>
    <property type="project" value="UniProtKB-SubCell"/>
</dbReference>
<dbReference type="Gene3D" id="1.10.3720.10">
    <property type="entry name" value="MetI-like"/>
    <property type="match status" value="1"/>
</dbReference>
<evidence type="ECO:0000313" key="11">
    <source>
        <dbReference type="Proteomes" id="UP000655208"/>
    </source>
</evidence>
<dbReference type="Proteomes" id="UP000655208">
    <property type="component" value="Unassembled WGS sequence"/>
</dbReference>
<dbReference type="InterPro" id="IPR035906">
    <property type="entry name" value="MetI-like_sf"/>
</dbReference>
<accession>A0A917SU16</accession>
<name>A0A917SU16_9ACTN</name>
<feature type="transmembrane region" description="Helical" evidence="7">
    <location>
        <begin position="289"/>
        <end position="309"/>
    </location>
</feature>
<dbReference type="PROSITE" id="PS50928">
    <property type="entry name" value="ABC_TM1"/>
    <property type="match status" value="1"/>
</dbReference>
<dbReference type="AlphaFoldDB" id="A0A917SU16"/>
<evidence type="ECO:0000313" key="10">
    <source>
        <dbReference type="EMBL" id="GGL97159.1"/>
    </source>
</evidence>
<feature type="transmembrane region" description="Helical" evidence="7">
    <location>
        <begin position="184"/>
        <end position="203"/>
    </location>
</feature>
<reference evidence="10" key="1">
    <citation type="journal article" date="2014" name="Int. J. Syst. Evol. Microbiol.">
        <title>Complete genome sequence of Corynebacterium casei LMG S-19264T (=DSM 44701T), isolated from a smear-ripened cheese.</title>
        <authorList>
            <consortium name="US DOE Joint Genome Institute (JGI-PGF)"/>
            <person name="Walter F."/>
            <person name="Albersmeier A."/>
            <person name="Kalinowski J."/>
            <person name="Ruckert C."/>
        </authorList>
    </citation>
    <scope>NUCLEOTIDE SEQUENCE</scope>
    <source>
        <strain evidence="10">CGMCC 4.7308</strain>
    </source>
</reference>
<dbReference type="PANTHER" id="PTHR30193:SF1">
    <property type="entry name" value="ABC TRANSPORTER PERMEASE PROTEIN YESP-RELATED"/>
    <property type="match status" value="1"/>
</dbReference>
<dbReference type="Pfam" id="PF00528">
    <property type="entry name" value="BPD_transp_1"/>
    <property type="match status" value="1"/>
</dbReference>
<evidence type="ECO:0000259" key="9">
    <source>
        <dbReference type="PROSITE" id="PS50928"/>
    </source>
</evidence>
<evidence type="ECO:0000256" key="6">
    <source>
        <dbReference type="ARBA" id="ARBA00023136"/>
    </source>
</evidence>
<evidence type="ECO:0000256" key="4">
    <source>
        <dbReference type="ARBA" id="ARBA00022692"/>
    </source>
</evidence>